<keyword evidence="3" id="KW-0012">Acyltransferase</keyword>
<protein>
    <submittedName>
        <fullName evidence="4">Uncharacterized protein</fullName>
    </submittedName>
</protein>
<keyword evidence="2" id="KW-0808">Transferase</keyword>
<organism evidence="4 5">
    <name type="scientific">Rubus argutus</name>
    <name type="common">Southern blackberry</name>
    <dbReference type="NCBI Taxonomy" id="59490"/>
    <lineage>
        <taxon>Eukaryota</taxon>
        <taxon>Viridiplantae</taxon>
        <taxon>Streptophyta</taxon>
        <taxon>Embryophyta</taxon>
        <taxon>Tracheophyta</taxon>
        <taxon>Spermatophyta</taxon>
        <taxon>Magnoliopsida</taxon>
        <taxon>eudicotyledons</taxon>
        <taxon>Gunneridae</taxon>
        <taxon>Pentapetalae</taxon>
        <taxon>rosids</taxon>
        <taxon>fabids</taxon>
        <taxon>Rosales</taxon>
        <taxon>Rosaceae</taxon>
        <taxon>Rosoideae</taxon>
        <taxon>Rosoideae incertae sedis</taxon>
        <taxon>Rubus</taxon>
    </lineage>
</organism>
<dbReference type="PANTHER" id="PTHR31623">
    <property type="entry name" value="F21J9.9"/>
    <property type="match status" value="1"/>
</dbReference>
<dbReference type="GO" id="GO:0016746">
    <property type="term" value="F:acyltransferase activity"/>
    <property type="evidence" value="ECO:0007669"/>
    <property type="project" value="UniProtKB-KW"/>
</dbReference>
<accession>A0AAW1VI67</accession>
<dbReference type="Proteomes" id="UP001457282">
    <property type="component" value="Unassembled WGS sequence"/>
</dbReference>
<evidence type="ECO:0000313" key="4">
    <source>
        <dbReference type="EMBL" id="KAK9901884.1"/>
    </source>
</evidence>
<proteinExistence type="inferred from homology"/>
<dbReference type="AlphaFoldDB" id="A0AAW1VI67"/>
<dbReference type="EMBL" id="JBEDUW010000275">
    <property type="protein sequence ID" value="KAK9901884.1"/>
    <property type="molecule type" value="Genomic_DNA"/>
</dbReference>
<evidence type="ECO:0000256" key="2">
    <source>
        <dbReference type="ARBA" id="ARBA00022679"/>
    </source>
</evidence>
<reference evidence="4 5" key="1">
    <citation type="journal article" date="2023" name="G3 (Bethesda)">
        <title>A chromosome-length genome assembly and annotation of blackberry (Rubus argutus, cv. 'Hillquist').</title>
        <authorList>
            <person name="Bruna T."/>
            <person name="Aryal R."/>
            <person name="Dudchenko O."/>
            <person name="Sargent D.J."/>
            <person name="Mead D."/>
            <person name="Buti M."/>
            <person name="Cavallini A."/>
            <person name="Hytonen T."/>
            <person name="Andres J."/>
            <person name="Pham M."/>
            <person name="Weisz D."/>
            <person name="Mascagni F."/>
            <person name="Usai G."/>
            <person name="Natali L."/>
            <person name="Bassil N."/>
            <person name="Fernandez G.E."/>
            <person name="Lomsadze A."/>
            <person name="Armour M."/>
            <person name="Olukolu B."/>
            <person name="Poorten T."/>
            <person name="Britton C."/>
            <person name="Davik J."/>
            <person name="Ashrafi H."/>
            <person name="Aiden E.L."/>
            <person name="Borodovsky M."/>
            <person name="Worthington M."/>
        </authorList>
    </citation>
    <scope>NUCLEOTIDE SEQUENCE [LARGE SCALE GENOMIC DNA]</scope>
    <source>
        <strain evidence="4">PI 553951</strain>
    </source>
</reference>
<dbReference type="InterPro" id="IPR023213">
    <property type="entry name" value="CAT-like_dom_sf"/>
</dbReference>
<evidence type="ECO:0000256" key="1">
    <source>
        <dbReference type="ARBA" id="ARBA00009861"/>
    </source>
</evidence>
<dbReference type="Gene3D" id="3.30.559.10">
    <property type="entry name" value="Chloramphenicol acetyltransferase-like domain"/>
    <property type="match status" value="3"/>
</dbReference>
<dbReference type="Pfam" id="PF02458">
    <property type="entry name" value="Transferase"/>
    <property type="match status" value="1"/>
</dbReference>
<sequence length="300" mass="33447">MVNKTEISIISRDTIKPSLDSSSLHHETGDDSLLPMIAFQVNVFACGGIAIGGSASHKLCDGLAANSILESWAAIFRGKRAKIIHPNFSQASLVFPPRALLPKKYLDLADSFWFKENNYVTRRFVFSVKAIATLQEKLRSKCVPKPSRIEVLTCFIWKHAMASSRALSPGTSPRTSIVAHAMNMRSRMKPQMSSANIIGNFFWWATTVADSSKLKEAHELCDLVNQINESLRGFDRDYFESLQGEEGFGAISENFTVFMESQWGKGIEAWVTLEEKQMDVLERDPEFLAFASPNPGISSM</sequence>
<name>A0AAW1VI67_RUBAR</name>
<comment type="caution">
    <text evidence="4">The sequence shown here is derived from an EMBL/GenBank/DDBJ whole genome shotgun (WGS) entry which is preliminary data.</text>
</comment>
<keyword evidence="5" id="KW-1185">Reference proteome</keyword>
<evidence type="ECO:0000256" key="3">
    <source>
        <dbReference type="ARBA" id="ARBA00023315"/>
    </source>
</evidence>
<evidence type="ECO:0000313" key="5">
    <source>
        <dbReference type="Proteomes" id="UP001457282"/>
    </source>
</evidence>
<dbReference type="PANTHER" id="PTHR31623:SF20">
    <property type="entry name" value="VINORINE SYNTHASE-LIKE"/>
    <property type="match status" value="1"/>
</dbReference>
<comment type="similarity">
    <text evidence="1">Belongs to the plant acyltransferase family.</text>
</comment>
<gene>
    <name evidence="4" type="ORF">M0R45_001880</name>
</gene>